<protein>
    <submittedName>
        <fullName evidence="3">Uncharacterized protein</fullName>
    </submittedName>
</protein>
<dbReference type="EnsemblMetazoa" id="AMEM014326-RA">
    <property type="protein sequence ID" value="AMEM014326-PA"/>
    <property type="gene ID" value="AMEM014326"/>
</dbReference>
<feature type="region of interest" description="Disordered" evidence="1">
    <location>
        <begin position="158"/>
        <end position="187"/>
    </location>
</feature>
<evidence type="ECO:0000313" key="3">
    <source>
        <dbReference type="EnsemblMetazoa" id="AMEM014326-PA"/>
    </source>
</evidence>
<dbReference type="AlphaFoldDB" id="A0A182VFY6"/>
<organism evidence="3 4">
    <name type="scientific">Anopheles merus</name>
    <name type="common">Mosquito</name>
    <dbReference type="NCBI Taxonomy" id="30066"/>
    <lineage>
        <taxon>Eukaryota</taxon>
        <taxon>Metazoa</taxon>
        <taxon>Ecdysozoa</taxon>
        <taxon>Arthropoda</taxon>
        <taxon>Hexapoda</taxon>
        <taxon>Insecta</taxon>
        <taxon>Pterygota</taxon>
        <taxon>Neoptera</taxon>
        <taxon>Endopterygota</taxon>
        <taxon>Diptera</taxon>
        <taxon>Nematocera</taxon>
        <taxon>Culicoidea</taxon>
        <taxon>Culicidae</taxon>
        <taxon>Anophelinae</taxon>
        <taxon>Anopheles</taxon>
    </lineage>
</organism>
<reference evidence="3" key="1">
    <citation type="submission" date="2020-05" db="UniProtKB">
        <authorList>
            <consortium name="EnsemblMetazoa"/>
        </authorList>
    </citation>
    <scope>IDENTIFICATION</scope>
    <source>
        <strain evidence="3">MAF</strain>
    </source>
</reference>
<feature type="region of interest" description="Disordered" evidence="1">
    <location>
        <begin position="117"/>
        <end position="138"/>
    </location>
</feature>
<dbReference type="VEuPathDB" id="VectorBase:AMEM014326"/>
<keyword evidence="2" id="KW-0472">Membrane</keyword>
<sequence>MNRRTDFERNWNALPEGKVHRPTDRQAVGLMKSCPFDRHTHGLPDAPTGSHRRRRHKATDTVKVYRAIILGIIPVLVLCYGWAALVEQLLRGIGFYGTVEKGIGHHRLRREGQKSNLIHRGGTYPDDDLISTSGQDGRRFHTENDGLSGGLGLIGELRPRNEPWRGGGTSASSPRPDDWRRIGGVPGAASVEGVATLPYPVKKNGKERECEMDEGELD</sequence>
<accession>A0A182VFY6</accession>
<proteinExistence type="predicted"/>
<keyword evidence="2" id="KW-0812">Transmembrane</keyword>
<feature type="transmembrane region" description="Helical" evidence="2">
    <location>
        <begin position="64"/>
        <end position="83"/>
    </location>
</feature>
<name>A0A182VFY6_ANOME</name>
<evidence type="ECO:0000313" key="4">
    <source>
        <dbReference type="Proteomes" id="UP000075903"/>
    </source>
</evidence>
<dbReference type="Proteomes" id="UP000075903">
    <property type="component" value="Unassembled WGS sequence"/>
</dbReference>
<keyword evidence="2" id="KW-1133">Transmembrane helix</keyword>
<keyword evidence="4" id="KW-1185">Reference proteome</keyword>
<evidence type="ECO:0000256" key="2">
    <source>
        <dbReference type="SAM" id="Phobius"/>
    </source>
</evidence>
<evidence type="ECO:0000256" key="1">
    <source>
        <dbReference type="SAM" id="MobiDB-lite"/>
    </source>
</evidence>